<keyword evidence="3" id="KW-1185">Reference proteome</keyword>
<gene>
    <name evidence="2" type="ORF">V8247_04410</name>
</gene>
<protein>
    <submittedName>
        <fullName evidence="2">Uncharacterized protein</fullName>
    </submittedName>
</protein>
<evidence type="ECO:0000256" key="1">
    <source>
        <dbReference type="SAM" id="MobiDB-lite"/>
    </source>
</evidence>
<name>A0ABZ2JCU0_9CHLR</name>
<evidence type="ECO:0000313" key="3">
    <source>
        <dbReference type="Proteomes" id="UP001375370"/>
    </source>
</evidence>
<feature type="region of interest" description="Disordered" evidence="1">
    <location>
        <begin position="36"/>
        <end position="73"/>
    </location>
</feature>
<dbReference type="Proteomes" id="UP001375370">
    <property type="component" value="Chromosome"/>
</dbReference>
<organism evidence="2 3">
    <name type="scientific">Candidatus Dehalogenimonas loeffleri</name>
    <dbReference type="NCBI Taxonomy" id="3127115"/>
    <lineage>
        <taxon>Bacteria</taxon>
        <taxon>Bacillati</taxon>
        <taxon>Chloroflexota</taxon>
        <taxon>Dehalococcoidia</taxon>
        <taxon>Dehalococcoidales</taxon>
        <taxon>Dehalococcoidaceae</taxon>
        <taxon>Dehalogenimonas</taxon>
    </lineage>
</organism>
<dbReference type="EMBL" id="CP146612">
    <property type="protein sequence ID" value="WWX26220.1"/>
    <property type="molecule type" value="Genomic_DNA"/>
</dbReference>
<proteinExistence type="predicted"/>
<reference evidence="2 3" key="1">
    <citation type="submission" date="2024-03" db="EMBL/GenBank/DDBJ databases">
        <title>A Dehalogenimonas Isolated from Estuarine Sediments Dihaloeliminates Chlorinated Alkanes.</title>
        <authorList>
            <person name="Yang Y."/>
            <person name="Wang H."/>
        </authorList>
    </citation>
    <scope>NUCLEOTIDE SEQUENCE [LARGE SCALE GENOMIC DNA]</scope>
    <source>
        <strain evidence="2 3">W</strain>
    </source>
</reference>
<accession>A0ABZ2JCU0</accession>
<sequence>MSIEADMEDYENGLRILARMIARAHLRDLAQMRRIKTEEERNADQGSQPTHQVAEAEEDQPGNDNLFAIQEGR</sequence>
<evidence type="ECO:0000313" key="2">
    <source>
        <dbReference type="EMBL" id="WWX26220.1"/>
    </source>
</evidence>
<dbReference type="RefSeq" id="WP_338739178.1">
    <property type="nucleotide sequence ID" value="NZ_CP146612.1"/>
</dbReference>